<reference evidence="2 3" key="1">
    <citation type="submission" date="2019-03" db="EMBL/GenBank/DDBJ databases">
        <title>Single cell metagenomics reveals metabolic interactions within the superorganism composed of flagellate Streblomastix strix and complex community of Bacteroidetes bacteria on its surface.</title>
        <authorList>
            <person name="Treitli S.C."/>
            <person name="Kolisko M."/>
            <person name="Husnik F."/>
            <person name="Keeling P."/>
            <person name="Hampl V."/>
        </authorList>
    </citation>
    <scope>NUCLEOTIDE SEQUENCE [LARGE SCALE GENOMIC DNA]</scope>
    <source>
        <strain evidence="2">ST1C</strain>
    </source>
</reference>
<evidence type="ECO:0000313" key="3">
    <source>
        <dbReference type="Proteomes" id="UP000324800"/>
    </source>
</evidence>
<evidence type="ECO:0000313" key="2">
    <source>
        <dbReference type="EMBL" id="KAA6381189.1"/>
    </source>
</evidence>
<dbReference type="EMBL" id="SNRW01007472">
    <property type="protein sequence ID" value="KAA6381189.1"/>
    <property type="molecule type" value="Genomic_DNA"/>
</dbReference>
<accession>A0A5J4VFL9</accession>
<protein>
    <submittedName>
        <fullName evidence="2">Uncharacterized protein</fullName>
    </submittedName>
</protein>
<name>A0A5J4VFL9_9EUKA</name>
<evidence type="ECO:0000256" key="1">
    <source>
        <dbReference type="SAM" id="Coils"/>
    </source>
</evidence>
<keyword evidence="1" id="KW-0175">Coiled coil</keyword>
<feature type="coiled-coil region" evidence="1">
    <location>
        <begin position="7"/>
        <end position="41"/>
    </location>
</feature>
<organism evidence="2 3">
    <name type="scientific">Streblomastix strix</name>
    <dbReference type="NCBI Taxonomy" id="222440"/>
    <lineage>
        <taxon>Eukaryota</taxon>
        <taxon>Metamonada</taxon>
        <taxon>Preaxostyla</taxon>
        <taxon>Oxymonadida</taxon>
        <taxon>Streblomastigidae</taxon>
        <taxon>Streblomastix</taxon>
    </lineage>
</organism>
<gene>
    <name evidence="2" type="ORF">EZS28_023285</name>
</gene>
<dbReference type="AlphaFoldDB" id="A0A5J4VFL9"/>
<dbReference type="Proteomes" id="UP000324800">
    <property type="component" value="Unassembled WGS sequence"/>
</dbReference>
<comment type="caution">
    <text evidence="2">The sequence shown here is derived from an EMBL/GenBank/DDBJ whole genome shotgun (WGS) entry which is preliminary data.</text>
</comment>
<sequence>MDNNSEIEMLRKENEYLKKLIIKLTKEKSVLIERVEDIELEFRILKNKYEGPEQSHSAVVLTQCLPYGHSFMDYELFKFSEFSPQGYIEESLGKGSVK</sequence>
<proteinExistence type="predicted"/>